<dbReference type="Pfam" id="PF03184">
    <property type="entry name" value="DDE_1"/>
    <property type="match status" value="1"/>
</dbReference>
<feature type="non-terminal residue" evidence="2">
    <location>
        <position position="1"/>
    </location>
</feature>
<dbReference type="AlphaFoldDB" id="A0A9P6ADB0"/>
<evidence type="ECO:0000313" key="3">
    <source>
        <dbReference type="Proteomes" id="UP000886523"/>
    </source>
</evidence>
<dbReference type="InterPro" id="IPR004875">
    <property type="entry name" value="DDE_SF_endonuclease_dom"/>
</dbReference>
<reference evidence="2" key="1">
    <citation type="journal article" date="2020" name="Nat. Commun.">
        <title>Large-scale genome sequencing of mycorrhizal fungi provides insights into the early evolution of symbiotic traits.</title>
        <authorList>
            <person name="Miyauchi S."/>
            <person name="Kiss E."/>
            <person name="Kuo A."/>
            <person name="Drula E."/>
            <person name="Kohler A."/>
            <person name="Sanchez-Garcia M."/>
            <person name="Morin E."/>
            <person name="Andreopoulos B."/>
            <person name="Barry K.W."/>
            <person name="Bonito G."/>
            <person name="Buee M."/>
            <person name="Carver A."/>
            <person name="Chen C."/>
            <person name="Cichocki N."/>
            <person name="Clum A."/>
            <person name="Culley D."/>
            <person name="Crous P.W."/>
            <person name="Fauchery L."/>
            <person name="Girlanda M."/>
            <person name="Hayes R.D."/>
            <person name="Keri Z."/>
            <person name="LaButti K."/>
            <person name="Lipzen A."/>
            <person name="Lombard V."/>
            <person name="Magnuson J."/>
            <person name="Maillard F."/>
            <person name="Murat C."/>
            <person name="Nolan M."/>
            <person name="Ohm R.A."/>
            <person name="Pangilinan J."/>
            <person name="Pereira M.F."/>
            <person name="Perotto S."/>
            <person name="Peter M."/>
            <person name="Pfister S."/>
            <person name="Riley R."/>
            <person name="Sitrit Y."/>
            <person name="Stielow J.B."/>
            <person name="Szollosi G."/>
            <person name="Zifcakova L."/>
            <person name="Stursova M."/>
            <person name="Spatafora J.W."/>
            <person name="Tedersoo L."/>
            <person name="Vaario L.M."/>
            <person name="Yamada A."/>
            <person name="Yan M."/>
            <person name="Wang P."/>
            <person name="Xu J."/>
            <person name="Bruns T."/>
            <person name="Baldrian P."/>
            <person name="Vilgalys R."/>
            <person name="Dunand C."/>
            <person name="Henrissat B."/>
            <person name="Grigoriev I.V."/>
            <person name="Hibbett D."/>
            <person name="Nagy L.G."/>
            <person name="Martin F.M."/>
        </authorList>
    </citation>
    <scope>NUCLEOTIDE SEQUENCE</scope>
    <source>
        <strain evidence="2">UP504</strain>
    </source>
</reference>
<evidence type="ECO:0000313" key="2">
    <source>
        <dbReference type="EMBL" id="KAF9503825.1"/>
    </source>
</evidence>
<feature type="domain" description="DDE-1" evidence="1">
    <location>
        <begin position="72"/>
        <end position="229"/>
    </location>
</feature>
<organism evidence="2 3">
    <name type="scientific">Hydnum rufescens UP504</name>
    <dbReference type="NCBI Taxonomy" id="1448309"/>
    <lineage>
        <taxon>Eukaryota</taxon>
        <taxon>Fungi</taxon>
        <taxon>Dikarya</taxon>
        <taxon>Basidiomycota</taxon>
        <taxon>Agaricomycotina</taxon>
        <taxon>Agaricomycetes</taxon>
        <taxon>Cantharellales</taxon>
        <taxon>Hydnaceae</taxon>
        <taxon>Hydnum</taxon>
    </lineage>
</organism>
<accession>A0A9P6ADB0</accession>
<keyword evidence="3" id="KW-1185">Reference proteome</keyword>
<dbReference type="Proteomes" id="UP000886523">
    <property type="component" value="Unassembled WGS sequence"/>
</dbReference>
<name>A0A9P6ADB0_9AGAM</name>
<comment type="caution">
    <text evidence="2">The sequence shown here is derived from an EMBL/GenBank/DDBJ whole genome shotgun (WGS) entry which is preliminary data.</text>
</comment>
<dbReference type="EMBL" id="MU129297">
    <property type="protein sequence ID" value="KAF9503825.1"/>
    <property type="molecule type" value="Genomic_DNA"/>
</dbReference>
<proteinExistence type="predicted"/>
<sequence>TQAAQKLPDDYKQQIHHSLLWQALSIHDYNIPAALCVNSDQTQVVYQHSDAMTYEKTGASQVATAGQEEKHAITVNIAISASGILLPLQAIYQSKSPKTLPNETCKGYAKAIGLGFRFKSSLTDTYWATLDMMKSFVTHILVPYFLSQKIDLNLSHLHKCIWQIDVWPVHTSVDLHSWLYEKYPWIILDYVPGGCTGIFQPCDVGIQRIFKHSVQRSQQADIVNKVLHQLDGSAEPGSVCLDMKIGTLHKCNIATLLKAYHATNNKETVLRVGYHIIKHFVY</sequence>
<dbReference type="GO" id="GO:0003676">
    <property type="term" value="F:nucleic acid binding"/>
    <property type="evidence" value="ECO:0007669"/>
    <property type="project" value="InterPro"/>
</dbReference>
<gene>
    <name evidence="2" type="ORF">BS47DRAFT_1309177</name>
</gene>
<dbReference type="OrthoDB" id="3341102at2759"/>
<protein>
    <recommendedName>
        <fullName evidence="1">DDE-1 domain-containing protein</fullName>
    </recommendedName>
</protein>
<evidence type="ECO:0000259" key="1">
    <source>
        <dbReference type="Pfam" id="PF03184"/>
    </source>
</evidence>